<name>A0A1Y1ZGA2_9PLEO</name>
<protein>
    <submittedName>
        <fullName evidence="1">Uncharacterized protein</fullName>
    </submittedName>
</protein>
<comment type="caution">
    <text evidence="1">The sequence shown here is derived from an EMBL/GenBank/DDBJ whole genome shotgun (WGS) entry which is preliminary data.</text>
</comment>
<dbReference type="EMBL" id="MCFA01000088">
    <property type="protein sequence ID" value="ORY09291.1"/>
    <property type="molecule type" value="Genomic_DNA"/>
</dbReference>
<reference evidence="1 2" key="1">
    <citation type="submission" date="2016-07" db="EMBL/GenBank/DDBJ databases">
        <title>Pervasive Adenine N6-methylation of Active Genes in Fungi.</title>
        <authorList>
            <consortium name="DOE Joint Genome Institute"/>
            <person name="Mondo S.J."/>
            <person name="Dannebaum R.O."/>
            <person name="Kuo R.C."/>
            <person name="Labutti K."/>
            <person name="Haridas S."/>
            <person name="Kuo A."/>
            <person name="Salamov A."/>
            <person name="Ahrendt S.R."/>
            <person name="Lipzen A."/>
            <person name="Sullivan W."/>
            <person name="Andreopoulos W.B."/>
            <person name="Clum A."/>
            <person name="Lindquist E."/>
            <person name="Daum C."/>
            <person name="Ramamoorthy G.K."/>
            <person name="Gryganskyi A."/>
            <person name="Culley D."/>
            <person name="Magnuson J.K."/>
            <person name="James T.Y."/>
            <person name="O'Malley M.A."/>
            <person name="Stajich J.E."/>
            <person name="Spatafora J.W."/>
            <person name="Visel A."/>
            <person name="Grigoriev I.V."/>
        </authorList>
    </citation>
    <scope>NUCLEOTIDE SEQUENCE [LARGE SCALE GENOMIC DNA]</scope>
    <source>
        <strain evidence="1 2">CBS 115471</strain>
    </source>
</reference>
<evidence type="ECO:0000313" key="1">
    <source>
        <dbReference type="EMBL" id="ORY09291.1"/>
    </source>
</evidence>
<gene>
    <name evidence="1" type="ORF">BCR34DRAFT_568642</name>
</gene>
<organism evidence="1 2">
    <name type="scientific">Clohesyomyces aquaticus</name>
    <dbReference type="NCBI Taxonomy" id="1231657"/>
    <lineage>
        <taxon>Eukaryota</taxon>
        <taxon>Fungi</taxon>
        <taxon>Dikarya</taxon>
        <taxon>Ascomycota</taxon>
        <taxon>Pezizomycotina</taxon>
        <taxon>Dothideomycetes</taxon>
        <taxon>Pleosporomycetidae</taxon>
        <taxon>Pleosporales</taxon>
        <taxon>Lindgomycetaceae</taxon>
        <taxon>Clohesyomyces</taxon>
    </lineage>
</organism>
<dbReference type="Proteomes" id="UP000193144">
    <property type="component" value="Unassembled WGS sequence"/>
</dbReference>
<dbReference type="AlphaFoldDB" id="A0A1Y1ZGA2"/>
<accession>A0A1Y1ZGA2</accession>
<proteinExistence type="predicted"/>
<keyword evidence="2" id="KW-1185">Reference proteome</keyword>
<sequence>MGHRPTLRPPPYLHAHLPAFLPRADGARRLDTADRPIAFPQSASLTRKWLRVPSRQAPVEKLRS</sequence>
<evidence type="ECO:0000313" key="2">
    <source>
        <dbReference type="Proteomes" id="UP000193144"/>
    </source>
</evidence>